<evidence type="ECO:0000256" key="2">
    <source>
        <dbReference type="SAM" id="Phobius"/>
    </source>
</evidence>
<keyword evidence="1" id="KW-0676">Redox-active center</keyword>
<proteinExistence type="predicted"/>
<dbReference type="Gene3D" id="3.40.30.10">
    <property type="entry name" value="Glutaredoxin"/>
    <property type="match status" value="1"/>
</dbReference>
<dbReference type="Proteomes" id="UP000885832">
    <property type="component" value="Unassembled WGS sequence"/>
</dbReference>
<gene>
    <name evidence="4" type="ORF">ENJ65_02745</name>
</gene>
<dbReference type="PROSITE" id="PS51352">
    <property type="entry name" value="THIOREDOXIN_2"/>
    <property type="match status" value="1"/>
</dbReference>
<feature type="transmembrane region" description="Helical" evidence="2">
    <location>
        <begin position="26"/>
        <end position="45"/>
    </location>
</feature>
<sequence length="200" mass="22269">MISKPISKQHIPYKQTRQTHMKKKNIIVVSLAIVIFGAVVGNFAINMISQTSKPAAEAPTLIGSALPEYKLLSLDGVRENGNQWLGKIQLINFWATWCPPCKREIPLLIELQKEYKDRGLQVIGIALDKREAVIKYVAEHNINYPVLAGDDEVADVSAKLGNDLGILPYTVIVDQSGKISFIRYGEVDRETAVTEIDKLL</sequence>
<organism evidence="4">
    <name type="scientific">Candidatus Tenderia electrophaga</name>
    <dbReference type="NCBI Taxonomy" id="1748243"/>
    <lineage>
        <taxon>Bacteria</taxon>
        <taxon>Pseudomonadati</taxon>
        <taxon>Pseudomonadota</taxon>
        <taxon>Gammaproteobacteria</taxon>
        <taxon>Candidatus Tenderiales</taxon>
        <taxon>Candidatus Tenderiaceae</taxon>
        <taxon>Candidatus Tenderia</taxon>
    </lineage>
</organism>
<keyword evidence="2" id="KW-0472">Membrane</keyword>
<evidence type="ECO:0000256" key="1">
    <source>
        <dbReference type="ARBA" id="ARBA00023284"/>
    </source>
</evidence>
<dbReference type="GO" id="GO:0015036">
    <property type="term" value="F:disulfide oxidoreductase activity"/>
    <property type="evidence" value="ECO:0007669"/>
    <property type="project" value="UniProtKB-ARBA"/>
</dbReference>
<dbReference type="InterPro" id="IPR000866">
    <property type="entry name" value="AhpC/TSA"/>
</dbReference>
<dbReference type="InterPro" id="IPR036249">
    <property type="entry name" value="Thioredoxin-like_sf"/>
</dbReference>
<dbReference type="SUPFAM" id="SSF52833">
    <property type="entry name" value="Thioredoxin-like"/>
    <property type="match status" value="1"/>
</dbReference>
<dbReference type="EMBL" id="DRNF01000173">
    <property type="protein sequence ID" value="HHJ80532.1"/>
    <property type="molecule type" value="Genomic_DNA"/>
</dbReference>
<keyword evidence="2" id="KW-1133">Transmembrane helix</keyword>
<dbReference type="CDD" id="cd02966">
    <property type="entry name" value="TlpA_like_family"/>
    <property type="match status" value="1"/>
</dbReference>
<evidence type="ECO:0000259" key="3">
    <source>
        <dbReference type="PROSITE" id="PS51352"/>
    </source>
</evidence>
<evidence type="ECO:0000313" key="4">
    <source>
        <dbReference type="EMBL" id="HHJ80532.1"/>
    </source>
</evidence>
<dbReference type="PANTHER" id="PTHR42852">
    <property type="entry name" value="THIOL:DISULFIDE INTERCHANGE PROTEIN DSBE"/>
    <property type="match status" value="1"/>
</dbReference>
<accession>A0A832J8M4</accession>
<comment type="caution">
    <text evidence="4">The sequence shown here is derived from an EMBL/GenBank/DDBJ whole genome shotgun (WGS) entry which is preliminary data.</text>
</comment>
<dbReference type="PROSITE" id="PS00194">
    <property type="entry name" value="THIOREDOXIN_1"/>
    <property type="match status" value="1"/>
</dbReference>
<protein>
    <submittedName>
        <fullName evidence="4">TlpA family protein disulfide reductase</fullName>
    </submittedName>
</protein>
<dbReference type="GO" id="GO:0016209">
    <property type="term" value="F:antioxidant activity"/>
    <property type="evidence" value="ECO:0007669"/>
    <property type="project" value="InterPro"/>
</dbReference>
<dbReference type="Pfam" id="PF00578">
    <property type="entry name" value="AhpC-TSA"/>
    <property type="match status" value="1"/>
</dbReference>
<reference evidence="4" key="1">
    <citation type="journal article" date="2020" name="mSystems">
        <title>Genome- and Community-Level Interaction Insights into Carbon Utilization and Element Cycling Functions of Hydrothermarchaeota in Hydrothermal Sediment.</title>
        <authorList>
            <person name="Zhou Z."/>
            <person name="Liu Y."/>
            <person name="Xu W."/>
            <person name="Pan J."/>
            <person name="Luo Z.H."/>
            <person name="Li M."/>
        </authorList>
    </citation>
    <scope>NUCLEOTIDE SEQUENCE [LARGE SCALE GENOMIC DNA]</scope>
    <source>
        <strain evidence="4">HyVt-505</strain>
    </source>
</reference>
<feature type="domain" description="Thioredoxin" evidence="3">
    <location>
        <begin position="60"/>
        <end position="200"/>
    </location>
</feature>
<dbReference type="AlphaFoldDB" id="A0A832J8M4"/>
<keyword evidence="2" id="KW-0812">Transmembrane</keyword>
<name>A0A832J8M4_9GAMM</name>
<dbReference type="InterPro" id="IPR050553">
    <property type="entry name" value="Thioredoxin_ResA/DsbE_sf"/>
</dbReference>
<dbReference type="InterPro" id="IPR017937">
    <property type="entry name" value="Thioredoxin_CS"/>
</dbReference>
<dbReference type="InterPro" id="IPR013766">
    <property type="entry name" value="Thioredoxin_domain"/>
</dbReference>
<dbReference type="PANTHER" id="PTHR42852:SF17">
    <property type="entry name" value="THIOREDOXIN-LIKE PROTEIN HI_1115"/>
    <property type="match status" value="1"/>
</dbReference>